<dbReference type="GO" id="GO:0016787">
    <property type="term" value="F:hydrolase activity"/>
    <property type="evidence" value="ECO:0007669"/>
    <property type="project" value="UniProtKB-KW"/>
</dbReference>
<dbReference type="InterPro" id="IPR017853">
    <property type="entry name" value="GH"/>
</dbReference>
<evidence type="ECO:0000313" key="3">
    <source>
        <dbReference type="Proteomes" id="UP001480595"/>
    </source>
</evidence>
<dbReference type="Proteomes" id="UP001480595">
    <property type="component" value="Unassembled WGS sequence"/>
</dbReference>
<organism evidence="2 3">
    <name type="scientific">Apiospora phragmitis</name>
    <dbReference type="NCBI Taxonomy" id="2905665"/>
    <lineage>
        <taxon>Eukaryota</taxon>
        <taxon>Fungi</taxon>
        <taxon>Dikarya</taxon>
        <taxon>Ascomycota</taxon>
        <taxon>Pezizomycotina</taxon>
        <taxon>Sordariomycetes</taxon>
        <taxon>Xylariomycetidae</taxon>
        <taxon>Amphisphaeriales</taxon>
        <taxon>Apiosporaceae</taxon>
        <taxon>Apiospora</taxon>
    </lineage>
</organism>
<dbReference type="RefSeq" id="XP_066713895.1">
    <property type="nucleotide sequence ID" value="XM_066860306.1"/>
</dbReference>
<dbReference type="SUPFAM" id="SSF51445">
    <property type="entry name" value="(Trans)glycosidases"/>
    <property type="match status" value="1"/>
</dbReference>
<feature type="signal peptide" evidence="1">
    <location>
        <begin position="1"/>
        <end position="16"/>
    </location>
</feature>
<protein>
    <submittedName>
        <fullName evidence="2">Glycoside hydrolase family 39</fullName>
    </submittedName>
</protein>
<gene>
    <name evidence="2" type="ORF">PG994_008897</name>
</gene>
<keyword evidence="3" id="KW-1185">Reference proteome</keyword>
<evidence type="ECO:0000313" key="2">
    <source>
        <dbReference type="EMBL" id="KAK8058449.1"/>
    </source>
</evidence>
<dbReference type="Gene3D" id="3.20.20.80">
    <property type="entry name" value="Glycosidases"/>
    <property type="match status" value="1"/>
</dbReference>
<comment type="caution">
    <text evidence="2">The sequence shown here is derived from an EMBL/GenBank/DDBJ whole genome shotgun (WGS) entry which is preliminary data.</text>
</comment>
<name>A0ABR1UHS1_9PEZI</name>
<feature type="chain" id="PRO_5047246722" evidence="1">
    <location>
        <begin position="17"/>
        <end position="466"/>
    </location>
</feature>
<evidence type="ECO:0000256" key="1">
    <source>
        <dbReference type="SAM" id="SignalP"/>
    </source>
</evidence>
<reference evidence="2 3" key="1">
    <citation type="submission" date="2023-01" db="EMBL/GenBank/DDBJ databases">
        <title>Analysis of 21 Apiospora genomes using comparative genomics revels a genus with tremendous synthesis potential of carbohydrate active enzymes and secondary metabolites.</title>
        <authorList>
            <person name="Sorensen T."/>
        </authorList>
    </citation>
    <scope>NUCLEOTIDE SEQUENCE [LARGE SCALE GENOMIC DNA]</scope>
    <source>
        <strain evidence="2 3">CBS 135458</strain>
    </source>
</reference>
<accession>A0ABR1UHS1</accession>
<proteinExistence type="predicted"/>
<sequence length="466" mass="51988">MQLILPLTTLATGAIAGAVLPRDSTTAVIDLSVTRGDPQHWASGFIYGIPDNEDQVAQHWYEDIGFRWGRTGGAQYGAPKRGWNWGRTEYQGRLQSTLSNYRSMRKVGAECIIYPHDIWGTDSLNSTSYWPGDNGNWQPYEAFVKALMDDLASNNALEGLVWDIWNEPDVEVFWKRDTQRWIDLYIRTHKILRADSRFENVPITGPSLAWRPMSSNKWWTAWLQAIADAGTVPDQYSYHLEGDLNAADNDPQYTNQSLGALLQQHNLPARQVSINEYAAFDEMVPSGYAWWIARLERFDWIGLLGNWQGGTTLHDLFANLLTKSRNPRDYAASDYAAAPGYHVYRYYARNMTGVRAGTTGSSDGRFDVYATLDGEDRVRVLAGPKVRAGQWAVQVEGLAAAGYADAAGSVEVEAWEFQGSNAFAVTGPPAYKGVKTYQYSSGSVTIPVSQSNNYTAHAFEFAVKKG</sequence>
<keyword evidence="1" id="KW-0732">Signal</keyword>
<dbReference type="GeneID" id="92093369"/>
<keyword evidence="2" id="KW-0378">Hydrolase</keyword>
<dbReference type="EMBL" id="JAQQWL010000009">
    <property type="protein sequence ID" value="KAK8058449.1"/>
    <property type="molecule type" value="Genomic_DNA"/>
</dbReference>